<dbReference type="AlphaFoldDB" id="A0A6C0JH90"/>
<dbReference type="InterPro" id="IPR043916">
    <property type="entry name" value="P8_CR"/>
</dbReference>
<organism evidence="2">
    <name type="scientific">viral metagenome</name>
    <dbReference type="NCBI Taxonomy" id="1070528"/>
    <lineage>
        <taxon>unclassified sequences</taxon>
        <taxon>metagenomes</taxon>
        <taxon>organismal metagenomes</taxon>
    </lineage>
</organism>
<proteinExistence type="predicted"/>
<evidence type="ECO:0000313" key="2">
    <source>
        <dbReference type="EMBL" id="QHU05012.1"/>
    </source>
</evidence>
<dbReference type="EMBL" id="MN740406">
    <property type="protein sequence ID" value="QHU05012.1"/>
    <property type="molecule type" value="Genomic_DNA"/>
</dbReference>
<feature type="domain" description="Minor capsid protein P8 central region" evidence="1">
    <location>
        <begin position="62"/>
        <end position="180"/>
    </location>
</feature>
<reference evidence="2" key="1">
    <citation type="journal article" date="2020" name="Nature">
        <title>Giant virus diversity and host interactions through global metagenomics.</title>
        <authorList>
            <person name="Schulz F."/>
            <person name="Roux S."/>
            <person name="Paez-Espino D."/>
            <person name="Jungbluth S."/>
            <person name="Walsh D.A."/>
            <person name="Denef V.J."/>
            <person name="McMahon K.D."/>
            <person name="Konstantinidis K.T."/>
            <person name="Eloe-Fadrosh E.A."/>
            <person name="Kyrpides N.C."/>
            <person name="Woyke T."/>
        </authorList>
    </citation>
    <scope>NUCLEOTIDE SEQUENCE</scope>
    <source>
        <strain evidence="2">GVMAG-M-3300027708-5</strain>
    </source>
</reference>
<protein>
    <recommendedName>
        <fullName evidence="1">Minor capsid protein P8 central region domain-containing protein</fullName>
    </recommendedName>
</protein>
<dbReference type="Pfam" id="PF19065">
    <property type="entry name" value="P8_CR"/>
    <property type="match status" value="1"/>
</dbReference>
<name>A0A6C0JH90_9ZZZZ</name>
<evidence type="ECO:0000259" key="1">
    <source>
        <dbReference type="Pfam" id="PF19065"/>
    </source>
</evidence>
<accession>A0A6C0JH90</accession>
<sequence length="182" mass="21204">MNYLDKNGLNQVNKILDMDKYNGRVNIIEAPSPEVQFKMQERLAVKNKTTEFRGALDGIWESNVIAQVFFSEANIQILQNGLRAGVYKKSDNRFIIAPQNIDTLKVIMRSTYLQYAEHYADDVTGQVERLNKLVWDYAVPTVYNEAVGYMKYCQDQSSLVVPLEQPRHHDRQYKQLEQKPWV</sequence>